<sequence>MTKFEYAPAPESGAVVDLKPSYGLFINGQFVDGTGTSFKTISPATEEVLAEVAEASAADVDAAVKAARAAYTRVWSKLSGADRGKYLFRIARILQERAREFAVLETLDNGKPIKESRDVDVPIAAAHFFYHAGWADKLDYASLGPNPRPHGVVGQIIPWNFPMLMLAWKIAPALATGNTVVLKPAETTPLTALLFAEVCQQADLPPGVVNIVTGAGVTGQAIVDHHSIDKIAFTGSTGVGKAIARAIAGTPKKATLELGGKAANIIFDDAPIDQAVEGIINGIFFNQGHVCCAGSRLLVQESIADEVDRRLKRRLQTLRVGDPLDKNTDVGAINSRAQLDRITSLVAAGEAEGAERWDTGCPLPEKGFWFRPTVFTGVSQTHRIAQEEIFGPVVSVLTFRTPSEAVAKANNTPYGLSAGIWTEKGSRILWMADQMRAGVVWANTFNKFDPTSPFGGYKESGYGREGGRHGLAAYVTTGEGA</sequence>
<dbReference type="EMBL" id="CAJC01000057">
    <property type="protein sequence ID" value="CCI52148.1"/>
    <property type="molecule type" value="Genomic_DNA"/>
</dbReference>
<feature type="active site" evidence="3">
    <location>
        <position position="257"/>
    </location>
</feature>
<dbReference type="STRING" id="1193518.BN13_150009"/>
<dbReference type="FunFam" id="3.40.605.10:FF:000007">
    <property type="entry name" value="NAD/NADP-dependent betaine aldehyde dehydrogenase"/>
    <property type="match status" value="1"/>
</dbReference>
<keyword evidence="2 4" id="KW-0560">Oxidoreductase</keyword>
<evidence type="ECO:0000256" key="2">
    <source>
        <dbReference type="ARBA" id="ARBA00023002"/>
    </source>
</evidence>
<dbReference type="PANTHER" id="PTHR11699">
    <property type="entry name" value="ALDEHYDE DEHYDROGENASE-RELATED"/>
    <property type="match status" value="1"/>
</dbReference>
<evidence type="ECO:0000256" key="4">
    <source>
        <dbReference type="RuleBase" id="RU003345"/>
    </source>
</evidence>
<dbReference type="Pfam" id="PF00171">
    <property type="entry name" value="Aldedh"/>
    <property type="match status" value="1"/>
</dbReference>
<evidence type="ECO:0000313" key="7">
    <source>
        <dbReference type="Proteomes" id="UP000035720"/>
    </source>
</evidence>
<dbReference type="FunFam" id="3.40.309.10:FF:000012">
    <property type="entry name" value="Betaine aldehyde dehydrogenase"/>
    <property type="match status" value="1"/>
</dbReference>
<name>A0A077MBU3_9MICO</name>
<comment type="similarity">
    <text evidence="1 4">Belongs to the aldehyde dehydrogenase family.</text>
</comment>
<dbReference type="InterPro" id="IPR016163">
    <property type="entry name" value="Ald_DH_C"/>
</dbReference>
<dbReference type="InterPro" id="IPR015590">
    <property type="entry name" value="Aldehyde_DH_dom"/>
</dbReference>
<dbReference type="InterPro" id="IPR016161">
    <property type="entry name" value="Ald_DH/histidinol_DH"/>
</dbReference>
<protein>
    <submittedName>
        <fullName evidence="6">Putative aldehyde dehydrogenase</fullName>
        <ecNumber evidence="6">1.2.1.3</ecNumber>
    </submittedName>
</protein>
<comment type="caution">
    <text evidence="6">The sequence shown here is derived from an EMBL/GenBank/DDBJ whole genome shotgun (WGS) entry which is preliminary data.</text>
</comment>
<dbReference type="Proteomes" id="UP000035720">
    <property type="component" value="Unassembled WGS sequence"/>
</dbReference>
<dbReference type="EC" id="1.2.1.3" evidence="6"/>
<proteinExistence type="inferred from homology"/>
<evidence type="ECO:0000313" key="6">
    <source>
        <dbReference type="EMBL" id="CCI52148.1"/>
    </source>
</evidence>
<evidence type="ECO:0000259" key="5">
    <source>
        <dbReference type="Pfam" id="PF00171"/>
    </source>
</evidence>
<dbReference type="Gene3D" id="3.40.309.10">
    <property type="entry name" value="Aldehyde Dehydrogenase, Chain A, domain 2"/>
    <property type="match status" value="1"/>
</dbReference>
<keyword evidence="7" id="KW-1185">Reference proteome</keyword>
<dbReference type="SUPFAM" id="SSF53720">
    <property type="entry name" value="ALDH-like"/>
    <property type="match status" value="1"/>
</dbReference>
<evidence type="ECO:0000256" key="1">
    <source>
        <dbReference type="ARBA" id="ARBA00009986"/>
    </source>
</evidence>
<reference evidence="6 7" key="1">
    <citation type="journal article" date="2013" name="ISME J.">
        <title>A metabolic model for members of the genus Tetrasphaera involved in enhanced biological phosphorus removal.</title>
        <authorList>
            <person name="Kristiansen R."/>
            <person name="Nguyen H.T.T."/>
            <person name="Saunders A.M."/>
            <person name="Nielsen J.L."/>
            <person name="Wimmer R."/>
            <person name="Le V.Q."/>
            <person name="McIlroy S.J."/>
            <person name="Petrovski S."/>
            <person name="Seviour R.J."/>
            <person name="Calteau A."/>
            <person name="Nielsen K.L."/>
            <person name="Nielsen P.H."/>
        </authorList>
    </citation>
    <scope>NUCLEOTIDE SEQUENCE [LARGE SCALE GENOMIC DNA]</scope>
    <source>
        <strain evidence="6 7">Ben 74</strain>
    </source>
</reference>
<dbReference type="InterPro" id="IPR029510">
    <property type="entry name" value="Ald_DH_CS_GLU"/>
</dbReference>
<dbReference type="Gene3D" id="3.40.605.10">
    <property type="entry name" value="Aldehyde Dehydrogenase, Chain A, domain 1"/>
    <property type="match status" value="1"/>
</dbReference>
<dbReference type="OrthoDB" id="3954161at2"/>
<dbReference type="GO" id="GO:0004029">
    <property type="term" value="F:aldehyde dehydrogenase (NAD+) activity"/>
    <property type="evidence" value="ECO:0007669"/>
    <property type="project" value="UniProtKB-EC"/>
</dbReference>
<dbReference type="AlphaFoldDB" id="A0A077MBU3"/>
<dbReference type="PROSITE" id="PS00687">
    <property type="entry name" value="ALDEHYDE_DEHYDR_GLU"/>
    <property type="match status" value="1"/>
</dbReference>
<dbReference type="InterPro" id="IPR016162">
    <property type="entry name" value="Ald_DH_N"/>
</dbReference>
<feature type="domain" description="Aldehyde dehydrogenase" evidence="5">
    <location>
        <begin position="30"/>
        <end position="476"/>
    </location>
</feature>
<dbReference type="RefSeq" id="WP_048544580.1">
    <property type="nucleotide sequence ID" value="NZ_HF571038.1"/>
</dbReference>
<evidence type="ECO:0000256" key="3">
    <source>
        <dbReference type="PROSITE-ProRule" id="PRU10007"/>
    </source>
</evidence>
<organism evidence="6 7">
    <name type="scientific">Nostocoides jenkinsii Ben 74</name>
    <dbReference type="NCBI Taxonomy" id="1193518"/>
    <lineage>
        <taxon>Bacteria</taxon>
        <taxon>Bacillati</taxon>
        <taxon>Actinomycetota</taxon>
        <taxon>Actinomycetes</taxon>
        <taxon>Micrococcales</taxon>
        <taxon>Intrasporangiaceae</taxon>
        <taxon>Nostocoides</taxon>
    </lineage>
</organism>
<gene>
    <name evidence="6" type="ORF">BN13_150009</name>
</gene>
<accession>A0A077MBU3</accession>